<sequence length="505" mass="57736">MMEKHRGFSRFWNRRTGEVLFVLALLALGLVIRLYDVDDPPLDFHPTRQLHSLILARGMYLPEAPNVPAWQKERARLQAQAEGIVEPPILEMLVVQTYRLLGREVPFVGRLYSLSFWVLGALGGFLLMRRWLSVPVAGVGLGLMLFFPYGVIASRSFQPDSLMTALILWSLWALAGWRQTDSWRWALAAGVLSGLTLLVKATGGFLLFFPLAVLLWAERKRFSRRTWMQLLGVGVLASLPLLAYSLYGWFVAGYLQQQMSLRFFPQYWLDPVFYLRWASLLVQTFGLPWLVFALLGTMVLPVPLRAVAWGVWLGYLALGLALSHHISTHDYYSLPLVPFLALGVAGLMQVFLEHLPGPRRWWRAGAALVLIATAGWMLYESRTILKKADYRAEPAFWQMLAGQMGDDARVIGLLPDYGARLTYWGWITPANWWTQAEVDLRRRAGQNVDVQALLQEQTRGKDFFVITLMDEFQRQQELQQFLAQYPLFRQGDGYLIVDLRTKRGN</sequence>
<feature type="transmembrane region" description="Helical" evidence="8">
    <location>
        <begin position="229"/>
        <end position="254"/>
    </location>
</feature>
<accession>E8N1T5</accession>
<keyword evidence="3" id="KW-0328">Glycosyltransferase</keyword>
<keyword evidence="11" id="KW-1185">Reference proteome</keyword>
<dbReference type="AlphaFoldDB" id="E8N1T5"/>
<feature type="transmembrane region" description="Helical" evidence="8">
    <location>
        <begin position="134"/>
        <end position="152"/>
    </location>
</feature>
<feature type="transmembrane region" description="Helical" evidence="8">
    <location>
        <begin position="107"/>
        <end position="127"/>
    </location>
</feature>
<feature type="transmembrane region" description="Helical" evidence="8">
    <location>
        <begin position="332"/>
        <end position="352"/>
    </location>
</feature>
<evidence type="ECO:0000256" key="2">
    <source>
        <dbReference type="ARBA" id="ARBA00022475"/>
    </source>
</evidence>
<reference evidence="10 11" key="1">
    <citation type="submission" date="2010-12" db="EMBL/GenBank/DDBJ databases">
        <title>Whole genome sequence of Anaerolinea thermophila UNI-1.</title>
        <authorList>
            <person name="Narita-Yamada S."/>
            <person name="Kishi E."/>
            <person name="Watanabe Y."/>
            <person name="Takasaki K."/>
            <person name="Ankai A."/>
            <person name="Oguchi A."/>
            <person name="Fukui S."/>
            <person name="Takahashi M."/>
            <person name="Yashiro I."/>
            <person name="Hosoyama A."/>
            <person name="Sekiguchi Y."/>
            <person name="Hanada S."/>
            <person name="Fujita N."/>
        </authorList>
    </citation>
    <scope>NUCLEOTIDE SEQUENCE [LARGE SCALE GENOMIC DNA]</scope>
    <source>
        <strain evidence="11">DSM 14523 / JCM 11388 / NBRC 100420 / UNI-1</strain>
    </source>
</reference>
<evidence type="ECO:0000256" key="7">
    <source>
        <dbReference type="ARBA" id="ARBA00023136"/>
    </source>
</evidence>
<evidence type="ECO:0000256" key="4">
    <source>
        <dbReference type="ARBA" id="ARBA00022679"/>
    </source>
</evidence>
<keyword evidence="5 8" id="KW-0812">Transmembrane</keyword>
<dbReference type="GO" id="GO:0005886">
    <property type="term" value="C:plasma membrane"/>
    <property type="evidence" value="ECO:0007669"/>
    <property type="project" value="UniProtKB-SubCell"/>
</dbReference>
<evidence type="ECO:0000256" key="3">
    <source>
        <dbReference type="ARBA" id="ARBA00022676"/>
    </source>
</evidence>
<feature type="transmembrane region" description="Helical" evidence="8">
    <location>
        <begin position="307"/>
        <end position="326"/>
    </location>
</feature>
<comment type="subcellular location">
    <subcellularLocation>
        <location evidence="1">Cell membrane</location>
        <topology evidence="1">Multi-pass membrane protein</topology>
    </subcellularLocation>
</comment>
<keyword evidence="6 8" id="KW-1133">Transmembrane helix</keyword>
<evidence type="ECO:0000256" key="1">
    <source>
        <dbReference type="ARBA" id="ARBA00004651"/>
    </source>
</evidence>
<dbReference type="GO" id="GO:0016763">
    <property type="term" value="F:pentosyltransferase activity"/>
    <property type="evidence" value="ECO:0007669"/>
    <property type="project" value="TreeGrafter"/>
</dbReference>
<keyword evidence="7 8" id="KW-0472">Membrane</keyword>
<dbReference type="eggNOG" id="COG1807">
    <property type="taxonomic scope" value="Bacteria"/>
</dbReference>
<dbReference type="OrthoDB" id="154418at2"/>
<dbReference type="KEGG" id="atm:ANT_06560"/>
<keyword evidence="4" id="KW-0808">Transferase</keyword>
<proteinExistence type="predicted"/>
<dbReference type="STRING" id="926569.ANT_06560"/>
<evidence type="ECO:0000313" key="10">
    <source>
        <dbReference type="EMBL" id="BAJ62690.1"/>
    </source>
</evidence>
<dbReference type="InterPro" id="IPR038731">
    <property type="entry name" value="RgtA/B/C-like"/>
</dbReference>
<feature type="transmembrane region" description="Helical" evidence="8">
    <location>
        <begin position="185"/>
        <end position="217"/>
    </location>
</feature>
<dbReference type="InterPro" id="IPR050297">
    <property type="entry name" value="LipidA_mod_glycosyltrf_83"/>
</dbReference>
<dbReference type="PANTHER" id="PTHR33908:SF11">
    <property type="entry name" value="MEMBRANE PROTEIN"/>
    <property type="match status" value="1"/>
</dbReference>
<dbReference type="HOGENOM" id="CLU_539314_0_0_0"/>
<evidence type="ECO:0000256" key="6">
    <source>
        <dbReference type="ARBA" id="ARBA00022989"/>
    </source>
</evidence>
<evidence type="ECO:0000313" key="11">
    <source>
        <dbReference type="Proteomes" id="UP000008922"/>
    </source>
</evidence>
<evidence type="ECO:0000256" key="5">
    <source>
        <dbReference type="ARBA" id="ARBA00022692"/>
    </source>
</evidence>
<dbReference type="Pfam" id="PF13231">
    <property type="entry name" value="PMT_2"/>
    <property type="match status" value="1"/>
</dbReference>
<evidence type="ECO:0000259" key="9">
    <source>
        <dbReference type="Pfam" id="PF13231"/>
    </source>
</evidence>
<organism evidence="10 11">
    <name type="scientific">Anaerolinea thermophila (strain DSM 14523 / JCM 11388 / NBRC 100420 / UNI-1)</name>
    <dbReference type="NCBI Taxonomy" id="926569"/>
    <lineage>
        <taxon>Bacteria</taxon>
        <taxon>Bacillati</taxon>
        <taxon>Chloroflexota</taxon>
        <taxon>Anaerolineae</taxon>
        <taxon>Anaerolineales</taxon>
        <taxon>Anaerolineaceae</taxon>
        <taxon>Anaerolinea</taxon>
    </lineage>
</organism>
<dbReference type="EMBL" id="AP012029">
    <property type="protein sequence ID" value="BAJ62690.1"/>
    <property type="molecule type" value="Genomic_DNA"/>
</dbReference>
<protein>
    <submittedName>
        <fullName evidence="10">Hypothetical membrane protein</fullName>
    </submittedName>
</protein>
<dbReference type="GO" id="GO:0009103">
    <property type="term" value="P:lipopolysaccharide biosynthetic process"/>
    <property type="evidence" value="ECO:0007669"/>
    <property type="project" value="UniProtKB-ARBA"/>
</dbReference>
<dbReference type="RefSeq" id="WP_013559085.1">
    <property type="nucleotide sequence ID" value="NC_014960.1"/>
</dbReference>
<gene>
    <name evidence="10" type="ordered locus">ANT_06560</name>
</gene>
<dbReference type="Proteomes" id="UP000008922">
    <property type="component" value="Chromosome"/>
</dbReference>
<dbReference type="InParanoid" id="E8N1T5"/>
<evidence type="ECO:0000256" key="8">
    <source>
        <dbReference type="SAM" id="Phobius"/>
    </source>
</evidence>
<keyword evidence="2" id="KW-1003">Cell membrane</keyword>
<feature type="domain" description="Glycosyltransferase RgtA/B/C/D-like" evidence="9">
    <location>
        <begin position="87"/>
        <end position="239"/>
    </location>
</feature>
<feature type="transmembrane region" description="Helical" evidence="8">
    <location>
        <begin position="361"/>
        <end position="379"/>
    </location>
</feature>
<name>E8N1T5_ANATU</name>
<feature type="transmembrane region" description="Helical" evidence="8">
    <location>
        <begin position="274"/>
        <end position="295"/>
    </location>
</feature>
<dbReference type="PANTHER" id="PTHR33908">
    <property type="entry name" value="MANNOSYLTRANSFERASE YKCB-RELATED"/>
    <property type="match status" value="1"/>
</dbReference>